<organism evidence="1 2">
    <name type="scientific">Aureibacillus halotolerans</name>
    <dbReference type="NCBI Taxonomy" id="1508390"/>
    <lineage>
        <taxon>Bacteria</taxon>
        <taxon>Bacillati</taxon>
        <taxon>Bacillota</taxon>
        <taxon>Bacilli</taxon>
        <taxon>Bacillales</taxon>
        <taxon>Bacillaceae</taxon>
        <taxon>Aureibacillus</taxon>
    </lineage>
</organism>
<accession>A0A4R6TVT1</accession>
<protein>
    <submittedName>
        <fullName evidence="1">Uncharacterized protein</fullName>
    </submittedName>
</protein>
<evidence type="ECO:0000313" key="2">
    <source>
        <dbReference type="Proteomes" id="UP000295632"/>
    </source>
</evidence>
<gene>
    <name evidence="1" type="ORF">EV213_12030</name>
</gene>
<sequence length="53" mass="6119">MRMSDVRLSQIEKELELLKVSIHQTKQLAISSKKIQGLMEQVAKNTEHMKPTI</sequence>
<dbReference type="AlphaFoldDB" id="A0A4R6TVT1"/>
<dbReference type="EMBL" id="SNYJ01000020">
    <property type="protein sequence ID" value="TDQ36099.1"/>
    <property type="molecule type" value="Genomic_DNA"/>
</dbReference>
<comment type="caution">
    <text evidence="1">The sequence shown here is derived from an EMBL/GenBank/DDBJ whole genome shotgun (WGS) entry which is preliminary data.</text>
</comment>
<dbReference type="RefSeq" id="WP_166639387.1">
    <property type="nucleotide sequence ID" value="NZ_SNYJ01000020.1"/>
</dbReference>
<proteinExistence type="predicted"/>
<name>A0A4R6TVT1_9BACI</name>
<evidence type="ECO:0000313" key="1">
    <source>
        <dbReference type="EMBL" id="TDQ36099.1"/>
    </source>
</evidence>
<reference evidence="1 2" key="1">
    <citation type="submission" date="2019-03" db="EMBL/GenBank/DDBJ databases">
        <title>Genomic Encyclopedia of Type Strains, Phase IV (KMG-IV): sequencing the most valuable type-strain genomes for metagenomic binning, comparative biology and taxonomic classification.</title>
        <authorList>
            <person name="Goeker M."/>
        </authorList>
    </citation>
    <scope>NUCLEOTIDE SEQUENCE [LARGE SCALE GENOMIC DNA]</scope>
    <source>
        <strain evidence="1 2">DSM 28697</strain>
    </source>
</reference>
<keyword evidence="2" id="KW-1185">Reference proteome</keyword>
<dbReference type="Proteomes" id="UP000295632">
    <property type="component" value="Unassembled WGS sequence"/>
</dbReference>